<name>A0A9X0MKH9_BACCE</name>
<evidence type="ECO:0008006" key="4">
    <source>
        <dbReference type="Google" id="ProtNLM"/>
    </source>
</evidence>
<gene>
    <name evidence="2" type="ORF">AT268_33230</name>
</gene>
<keyword evidence="1" id="KW-0732">Signal</keyword>
<feature type="chain" id="PRO_5040865954" description="Lipoprotein" evidence="1">
    <location>
        <begin position="23"/>
        <end position="325"/>
    </location>
</feature>
<comment type="caution">
    <text evidence="2">The sequence shown here is derived from an EMBL/GenBank/DDBJ whole genome shotgun (WGS) entry which is preliminary data.</text>
</comment>
<evidence type="ECO:0000313" key="2">
    <source>
        <dbReference type="EMBL" id="KXY51345.1"/>
    </source>
</evidence>
<dbReference type="AlphaFoldDB" id="A0A9X0MKH9"/>
<dbReference type="RefSeq" id="WP_061662680.1">
    <property type="nucleotide sequence ID" value="NZ_LOMO01000001.1"/>
</dbReference>
<proteinExistence type="predicted"/>
<dbReference type="EMBL" id="LOMO01000001">
    <property type="protein sequence ID" value="KXY51345.1"/>
    <property type="molecule type" value="Genomic_DNA"/>
</dbReference>
<feature type="signal peptide" evidence="1">
    <location>
        <begin position="1"/>
        <end position="22"/>
    </location>
</feature>
<dbReference type="Proteomes" id="UP000075476">
    <property type="component" value="Unassembled WGS sequence"/>
</dbReference>
<dbReference type="PROSITE" id="PS51257">
    <property type="entry name" value="PROKAR_LIPOPROTEIN"/>
    <property type="match status" value="1"/>
</dbReference>
<protein>
    <recommendedName>
        <fullName evidence="4">Lipoprotein</fullName>
    </recommendedName>
</protein>
<evidence type="ECO:0000256" key="1">
    <source>
        <dbReference type="SAM" id="SignalP"/>
    </source>
</evidence>
<sequence length="325" mass="37096">MNRKLKLVTMCAMVLSSSLVMSGCTYYKIPFKSFVKEVKPEEQEKKIPTIMGIKIEDVQDEANLLETMQNQINTIESVIKDKDSYLKTMSNGKSMYKLLDSVFASSYKNKDDAFFETLADVYKKEHRKVDSMTLTSFGKQIVNNNEKYKAVVDINSVDDDKTFDIQTIELTLDDKLKIEYASRIGNIHESEHTESPLTAKSTLEANVHQEFLLELNTFLHSLNGKGLHQQVINEEIKGNSPEFIELAKKMGLAEKSATTLYELSKLTKQEMKKKKITSYVHDDKDVRAVTVYTLSVPTEKGIHHFKIEFKRGINKIISLKESNPS</sequence>
<organism evidence="2 3">
    <name type="scientific">Bacillus cereus</name>
    <dbReference type="NCBI Taxonomy" id="1396"/>
    <lineage>
        <taxon>Bacteria</taxon>
        <taxon>Bacillati</taxon>
        <taxon>Bacillota</taxon>
        <taxon>Bacilli</taxon>
        <taxon>Bacillales</taxon>
        <taxon>Bacillaceae</taxon>
        <taxon>Bacillus</taxon>
        <taxon>Bacillus cereus group</taxon>
    </lineage>
</organism>
<accession>A0A9X0MKH9</accession>
<reference evidence="2 3" key="1">
    <citation type="submission" date="2015-12" db="EMBL/GenBank/DDBJ databases">
        <title>Bacillus cereus Group isolate.</title>
        <authorList>
            <person name="Kovac J."/>
        </authorList>
    </citation>
    <scope>NUCLEOTIDE SEQUENCE [LARGE SCALE GENOMIC DNA]</scope>
    <source>
        <strain evidence="2 3">FSL K6-0073</strain>
    </source>
</reference>
<evidence type="ECO:0000313" key="3">
    <source>
        <dbReference type="Proteomes" id="UP000075476"/>
    </source>
</evidence>